<accession>A0A165Q5R1</accession>
<keyword evidence="2" id="KW-1185">Reference proteome</keyword>
<dbReference type="AlphaFoldDB" id="A0A165Q5R1"/>
<reference evidence="2" key="1">
    <citation type="submission" date="2016-01" db="EMBL/GenBank/DDBJ databases">
        <title>Draft genome of Chromobacterium sp. F49.</title>
        <authorList>
            <person name="Hong K.W."/>
        </authorList>
    </citation>
    <scope>NUCLEOTIDE SEQUENCE [LARGE SCALE GENOMIC DNA]</scope>
    <source>
        <strain evidence="2">M63</strain>
    </source>
</reference>
<comment type="caution">
    <text evidence="1">The sequence shown here is derived from an EMBL/GenBank/DDBJ whole genome shotgun (WGS) entry which is preliminary data.</text>
</comment>
<protein>
    <recommendedName>
        <fullName evidence="3">SAM-dependent methyltransferase</fullName>
    </recommendedName>
</protein>
<evidence type="ECO:0000313" key="1">
    <source>
        <dbReference type="EMBL" id="KZE73722.1"/>
    </source>
</evidence>
<dbReference type="Gene3D" id="3.40.50.150">
    <property type="entry name" value="Vaccinia Virus protein VP39"/>
    <property type="match status" value="1"/>
</dbReference>
<dbReference type="Proteomes" id="UP000076563">
    <property type="component" value="Unassembled WGS sequence"/>
</dbReference>
<organism evidence="1 2">
    <name type="scientific">Paenibacillus elgii</name>
    <dbReference type="NCBI Taxonomy" id="189691"/>
    <lineage>
        <taxon>Bacteria</taxon>
        <taxon>Bacillati</taxon>
        <taxon>Bacillota</taxon>
        <taxon>Bacilli</taxon>
        <taxon>Bacillales</taxon>
        <taxon>Paenibacillaceae</taxon>
        <taxon>Paenibacillus</taxon>
    </lineage>
</organism>
<evidence type="ECO:0000313" key="2">
    <source>
        <dbReference type="Proteomes" id="UP000076563"/>
    </source>
</evidence>
<evidence type="ECO:0008006" key="3">
    <source>
        <dbReference type="Google" id="ProtNLM"/>
    </source>
</evidence>
<dbReference type="SUPFAM" id="SSF53335">
    <property type="entry name" value="S-adenosyl-L-methionine-dependent methyltransferases"/>
    <property type="match status" value="1"/>
</dbReference>
<dbReference type="RefSeq" id="WP_063186592.1">
    <property type="nucleotide sequence ID" value="NZ_CP121215.1"/>
</dbReference>
<proteinExistence type="predicted"/>
<sequence>MNLRELAERIASGSLKETLMNDFPAEAVARLQEMGVDSIEQQLEQVIQIPLDLSGPTSYELYQLFYMVSWQQLCAKLKLPAEAKVFEIAAGDTVHIPKALDAYSESASYVTANLNKALTKRFIDKTAGLNIGIRIIEDDGVRILDYVPEGTVDVVAFHHAVNDIVQTILSGIEGIDTVGSDWWSIEPQMLQAVMAYHERGELKAAVYGDFIRIVETCAKLLKPGGYMIFDNCTFEGYEDIGYSTSFHSAYIELTRQWIQEADLGLAEIRLDGYDSAHWWLILRKA</sequence>
<dbReference type="OrthoDB" id="2639075at2"/>
<gene>
    <name evidence="1" type="ORF">AV654_03860</name>
</gene>
<dbReference type="EMBL" id="LQRA01000088">
    <property type="protein sequence ID" value="KZE73722.1"/>
    <property type="molecule type" value="Genomic_DNA"/>
</dbReference>
<name>A0A165Q5R1_9BACL</name>
<dbReference type="InterPro" id="IPR029063">
    <property type="entry name" value="SAM-dependent_MTases_sf"/>
</dbReference>